<evidence type="ECO:0000256" key="4">
    <source>
        <dbReference type="ARBA" id="ARBA00022722"/>
    </source>
</evidence>
<dbReference type="PANTHER" id="PTHR16171:SF7">
    <property type="entry name" value="DNA REPAIR PROTEIN RAD2"/>
    <property type="match status" value="1"/>
</dbReference>
<keyword evidence="10" id="KW-0234">DNA repair</keyword>
<dbReference type="CDD" id="cd09904">
    <property type="entry name" value="H3TH_XPG"/>
    <property type="match status" value="1"/>
</dbReference>
<dbReference type="PROSITE" id="PS00841">
    <property type="entry name" value="XPG_1"/>
    <property type="match status" value="1"/>
</dbReference>
<feature type="compositionally biased region" description="Acidic residues" evidence="14">
    <location>
        <begin position="1253"/>
        <end position="1265"/>
    </location>
</feature>
<dbReference type="SMART" id="SM00726">
    <property type="entry name" value="UIM"/>
    <property type="match status" value="2"/>
</dbReference>
<dbReference type="SUPFAM" id="SSF88723">
    <property type="entry name" value="PIN domain-like"/>
    <property type="match status" value="1"/>
</dbReference>
<comment type="subcellular location">
    <subcellularLocation>
        <location evidence="2">Nucleus</location>
    </subcellularLocation>
</comment>
<gene>
    <name evidence="16" type="ORF">AB1Y20_001548</name>
</gene>
<dbReference type="InterPro" id="IPR001044">
    <property type="entry name" value="XPG/Rad2_eukaryotes"/>
</dbReference>
<dbReference type="InterPro" id="IPR036279">
    <property type="entry name" value="5-3_exonuclease_C_sf"/>
</dbReference>
<keyword evidence="5" id="KW-0479">Metal-binding</keyword>
<keyword evidence="9" id="KW-0460">Magnesium</keyword>
<feature type="compositionally biased region" description="Basic and acidic residues" evidence="14">
    <location>
        <begin position="612"/>
        <end position="623"/>
    </location>
</feature>
<keyword evidence="7" id="KW-0227">DNA damage</keyword>
<feature type="DNA-binding region" description="HMG box" evidence="13">
    <location>
        <begin position="1153"/>
        <end position="1208"/>
    </location>
</feature>
<accession>A0AB34KBQ0</accession>
<dbReference type="AlphaFoldDB" id="A0AB34KBQ0"/>
<dbReference type="GO" id="GO:0048256">
    <property type="term" value="F:flap endonuclease activity"/>
    <property type="evidence" value="ECO:0007669"/>
    <property type="project" value="UniProtKB-ARBA"/>
</dbReference>
<evidence type="ECO:0000256" key="6">
    <source>
        <dbReference type="ARBA" id="ARBA00022759"/>
    </source>
</evidence>
<dbReference type="GO" id="GO:0003697">
    <property type="term" value="F:single-stranded DNA binding"/>
    <property type="evidence" value="ECO:0007669"/>
    <property type="project" value="InterPro"/>
</dbReference>
<evidence type="ECO:0000256" key="3">
    <source>
        <dbReference type="ARBA" id="ARBA00005283"/>
    </source>
</evidence>
<dbReference type="InterPro" id="IPR006085">
    <property type="entry name" value="XPG_DNA_repair_N"/>
</dbReference>
<keyword evidence="6" id="KW-0255">Endonuclease</keyword>
<dbReference type="FunFam" id="1.10.150.20:FF:000030">
    <property type="entry name" value="Flap endonuclease GEN-like 1"/>
    <property type="match status" value="1"/>
</dbReference>
<feature type="domain" description="HMG box" evidence="15">
    <location>
        <begin position="1153"/>
        <end position="1208"/>
    </location>
</feature>
<keyword evidence="8" id="KW-0378">Hydrolase</keyword>
<dbReference type="InterPro" id="IPR003903">
    <property type="entry name" value="UIM_dom"/>
</dbReference>
<dbReference type="InterPro" id="IPR009071">
    <property type="entry name" value="HMG_box_dom"/>
</dbReference>
<feature type="compositionally biased region" description="Acidic residues" evidence="14">
    <location>
        <begin position="624"/>
        <end position="633"/>
    </location>
</feature>
<evidence type="ECO:0000256" key="1">
    <source>
        <dbReference type="ARBA" id="ARBA00001946"/>
    </source>
</evidence>
<feature type="compositionally biased region" description="Low complexity" evidence="14">
    <location>
        <begin position="717"/>
        <end position="727"/>
    </location>
</feature>
<dbReference type="InterPro" id="IPR006084">
    <property type="entry name" value="XPG/Rad2"/>
</dbReference>
<evidence type="ECO:0000259" key="15">
    <source>
        <dbReference type="PROSITE" id="PS50118"/>
    </source>
</evidence>
<dbReference type="SUPFAM" id="SSF47807">
    <property type="entry name" value="5' to 3' exonuclease, C-terminal subdomain"/>
    <property type="match status" value="1"/>
</dbReference>
<dbReference type="Gene3D" id="3.40.50.1010">
    <property type="entry name" value="5'-nuclease"/>
    <property type="match status" value="2"/>
</dbReference>
<dbReference type="EMBL" id="JBGBPQ010000001">
    <property type="protein sequence ID" value="KAL1530648.1"/>
    <property type="molecule type" value="Genomic_DNA"/>
</dbReference>
<feature type="compositionally biased region" description="Polar residues" evidence="14">
    <location>
        <begin position="766"/>
        <end position="777"/>
    </location>
</feature>
<keyword evidence="11 13" id="KW-0539">Nucleus</keyword>
<dbReference type="SMART" id="SM00485">
    <property type="entry name" value="XPGN"/>
    <property type="match status" value="1"/>
</dbReference>
<organism evidence="16 17">
    <name type="scientific">Prymnesium parvum</name>
    <name type="common">Toxic golden alga</name>
    <dbReference type="NCBI Taxonomy" id="97485"/>
    <lineage>
        <taxon>Eukaryota</taxon>
        <taxon>Haptista</taxon>
        <taxon>Haptophyta</taxon>
        <taxon>Prymnesiophyceae</taxon>
        <taxon>Prymnesiales</taxon>
        <taxon>Prymnesiaceae</taxon>
        <taxon>Prymnesium</taxon>
    </lineage>
</organism>
<feature type="region of interest" description="Disordered" evidence="14">
    <location>
        <begin position="432"/>
        <end position="636"/>
    </location>
</feature>
<evidence type="ECO:0000313" key="17">
    <source>
        <dbReference type="Proteomes" id="UP001515480"/>
    </source>
</evidence>
<comment type="cofactor">
    <cofactor evidence="1">
        <name>Mg(2+)</name>
        <dbReference type="ChEBI" id="CHEBI:18420"/>
    </cofactor>
</comment>
<feature type="compositionally biased region" description="Low complexity" evidence="14">
    <location>
        <begin position="1087"/>
        <end position="1103"/>
    </location>
</feature>
<comment type="caution">
    <text evidence="16">The sequence shown here is derived from an EMBL/GenBank/DDBJ whole genome shotgun (WGS) entry which is preliminary data.</text>
</comment>
<feature type="compositionally biased region" description="Basic and acidic residues" evidence="14">
    <location>
        <begin position="796"/>
        <end position="829"/>
    </location>
</feature>
<dbReference type="SMART" id="SM00484">
    <property type="entry name" value="XPGI"/>
    <property type="match status" value="1"/>
</dbReference>
<dbReference type="GO" id="GO:0006289">
    <property type="term" value="P:nucleotide-excision repair"/>
    <property type="evidence" value="ECO:0007669"/>
    <property type="project" value="InterPro"/>
</dbReference>
<dbReference type="Proteomes" id="UP001515480">
    <property type="component" value="Unassembled WGS sequence"/>
</dbReference>
<feature type="compositionally biased region" description="Acidic residues" evidence="14">
    <location>
        <begin position="323"/>
        <end position="333"/>
    </location>
</feature>
<comment type="similarity">
    <text evidence="12">Belongs to the XPG/RAD2 endonuclease family. GEN subfamily.</text>
</comment>
<evidence type="ECO:0000256" key="7">
    <source>
        <dbReference type="ARBA" id="ARBA00022763"/>
    </source>
</evidence>
<evidence type="ECO:0000256" key="2">
    <source>
        <dbReference type="ARBA" id="ARBA00004123"/>
    </source>
</evidence>
<dbReference type="InterPro" id="IPR006086">
    <property type="entry name" value="XPG-I_dom"/>
</dbReference>
<sequence length="1265" mass="136445">MGVSKLWDLLAPCGRRCSVDALARQRLAVDASIWLIQFIKAMRDESGEMIAHAPLLGLFRRVCKLLFLHVRPVLVFDGATPVLKQRTVARRQAFRRQQEGNMKRTAEKILLNRLKGKHLLHGIHANAHTPAVDGEAAAEEERPAAAHASRLPAQFDDEDARLAGQFGEAAAREVGGAGEPSLQAFIDAAASKEGGGQSGVGAGHLSVTGAARLALGSIVVPRAADLDTEAIRHLPPALQFELLDEIKLNERNRRRDELLRVEHTAESFSHQQLRNYIEVSKVAGQVSKLRAELSEAAVAARRLAGDETREYILMDTTAQHGEEEGEEESDSEETPARRAARAIEDIKAKRARQAERKASAAAAAAAAAAGADAEEEEMARAVALSMESAAAVARREGKRRAGPLLRTEVQGEEGEEGEEEAAAFGMGGFFPEEGETSGNGFFPEEGESSGNGFFPEAGDSSGDGFSPEAGEPRDNGELRRREEATTIVHDEGKSLPLMGDRDTSGEGKAHSSRSPTYPSDVSTKMSDVVGRVECKSKNPSGDGAARIAEPRLVSESTAVDGSAKASEEEDIEITFDLDTDESDAEDDLFPSSVFNKPSIRPPNPPTPTSEGPRAEETSATHETTDDDPAEVVEVDSGVSLALAPTLSGASDFDKSSAWRMYAKKRLWSATKYTHLENSSSSVPSQGQGHSHEEMEPSPLEEPPREEGTLSSDDEEAQLAAALAMSQEVLPPSGAPRSPVVEAAACAKTSAGVESPSRAEADDTDPPRSSSPTVARPTSATPETANLAAAAAPALSEAERQAMRRSLAEESRALQEQQRKQKRDAEQVTHEMYEDSKRLLTLFGVPYIVAPEEAEAQCAQLEAASLVDGVVTEDNDAFLFGARHVYKNLFDPNRHVECYHMDDVERELAVDRRKLIDLALLLGSDYTDGVHGIGIVNAMEVVTSFDEEAGGLCAFADFVRSWTDGTEATEEAHDRVRAYKRKHKAMRRQWVLSEGFPSAQVVAAYAKPRVDHDERPLEWARPDLHGLRCFAADKFGWTQDKADELLLPVIRAFDETFTQTRIESFFPFEHRFARFSSTRLAATVKQPASAALAPGAAAPRAGAPTKRSRTATREEAVDAAPARATAGASRAAGPGGRKKRVPKAAGPPGTQTKRTRSRSGYDLFGEAERRALKENAETPTDAKECFRLIGEKWRALSAEAKSEWNERAKATASSAIVPEAAAAEPDGCEQASSQAEAAQHAHHADVAITQTPEADGEESDDYELAW</sequence>
<feature type="region of interest" description="Disordered" evidence="14">
    <location>
        <begin position="1210"/>
        <end position="1265"/>
    </location>
</feature>
<dbReference type="SUPFAM" id="SSF47095">
    <property type="entry name" value="HMG-box"/>
    <property type="match status" value="1"/>
</dbReference>
<feature type="compositionally biased region" description="Acidic residues" evidence="14">
    <location>
        <begin position="567"/>
        <end position="588"/>
    </location>
</feature>
<evidence type="ECO:0000256" key="10">
    <source>
        <dbReference type="ARBA" id="ARBA00023204"/>
    </source>
</evidence>
<dbReference type="CDD" id="cd00084">
    <property type="entry name" value="HMG-box_SF"/>
    <property type="match status" value="1"/>
</dbReference>
<evidence type="ECO:0000256" key="8">
    <source>
        <dbReference type="ARBA" id="ARBA00022801"/>
    </source>
</evidence>
<dbReference type="InterPro" id="IPR036910">
    <property type="entry name" value="HMG_box_dom_sf"/>
</dbReference>
<feature type="region of interest" description="Disordered" evidence="14">
    <location>
        <begin position="1087"/>
        <end position="1161"/>
    </location>
</feature>
<keyword evidence="4" id="KW-0540">Nuclease</keyword>
<feature type="region of interest" description="Disordered" evidence="14">
    <location>
        <begin position="318"/>
        <end position="338"/>
    </location>
</feature>
<dbReference type="InterPro" id="IPR008918">
    <property type="entry name" value="HhH2"/>
</dbReference>
<evidence type="ECO:0000256" key="11">
    <source>
        <dbReference type="ARBA" id="ARBA00023242"/>
    </source>
</evidence>
<reference evidence="16 17" key="1">
    <citation type="journal article" date="2024" name="Science">
        <title>Giant polyketide synthase enzymes in the biosynthesis of giant marine polyether toxins.</title>
        <authorList>
            <person name="Fallon T.R."/>
            <person name="Shende V.V."/>
            <person name="Wierzbicki I.H."/>
            <person name="Pendleton A.L."/>
            <person name="Watervoot N.F."/>
            <person name="Auber R.P."/>
            <person name="Gonzalez D.J."/>
            <person name="Wisecaver J.H."/>
            <person name="Moore B.S."/>
        </authorList>
    </citation>
    <scope>NUCLEOTIDE SEQUENCE [LARGE SCALE GENOMIC DNA]</scope>
    <source>
        <strain evidence="16 17">12B1</strain>
    </source>
</reference>
<dbReference type="GO" id="GO:0046872">
    <property type="term" value="F:metal ion binding"/>
    <property type="evidence" value="ECO:0007669"/>
    <property type="project" value="UniProtKB-KW"/>
</dbReference>
<evidence type="ECO:0000256" key="13">
    <source>
        <dbReference type="PROSITE-ProRule" id="PRU00267"/>
    </source>
</evidence>
<dbReference type="InterPro" id="IPR019974">
    <property type="entry name" value="XPG_CS"/>
</dbReference>
<evidence type="ECO:0000256" key="9">
    <source>
        <dbReference type="ARBA" id="ARBA00022842"/>
    </source>
</evidence>
<dbReference type="PRINTS" id="PR00066">
    <property type="entry name" value="XRODRMPGMNTG"/>
</dbReference>
<dbReference type="SMART" id="SM00279">
    <property type="entry name" value="HhH2"/>
    <property type="match status" value="1"/>
</dbReference>
<evidence type="ECO:0000313" key="16">
    <source>
        <dbReference type="EMBL" id="KAL1530648.1"/>
    </source>
</evidence>
<dbReference type="Pfam" id="PF00867">
    <property type="entry name" value="XPG_I"/>
    <property type="match status" value="1"/>
</dbReference>
<proteinExistence type="inferred from homology"/>
<feature type="compositionally biased region" description="Basic and acidic residues" evidence="14">
    <location>
        <begin position="470"/>
        <end position="509"/>
    </location>
</feature>
<feature type="region of interest" description="Disordered" evidence="14">
    <location>
        <begin position="675"/>
        <end position="829"/>
    </location>
</feature>
<dbReference type="InterPro" id="IPR029060">
    <property type="entry name" value="PIN-like_dom_sf"/>
</dbReference>
<dbReference type="GO" id="GO:0005634">
    <property type="term" value="C:nucleus"/>
    <property type="evidence" value="ECO:0007669"/>
    <property type="project" value="UniProtKB-SubCell"/>
</dbReference>
<feature type="compositionally biased region" description="Low complexity" evidence="14">
    <location>
        <begin position="1210"/>
        <end position="1237"/>
    </location>
</feature>
<keyword evidence="13" id="KW-0238">DNA-binding</keyword>
<evidence type="ECO:0000256" key="5">
    <source>
        <dbReference type="ARBA" id="ARBA00022723"/>
    </source>
</evidence>
<dbReference type="PRINTS" id="PR00853">
    <property type="entry name" value="XPGRADSUPER"/>
</dbReference>
<feature type="compositionally biased region" description="Low complexity" evidence="14">
    <location>
        <begin position="1118"/>
        <end position="1131"/>
    </location>
</feature>
<feature type="compositionally biased region" description="Polar residues" evidence="14">
    <location>
        <begin position="675"/>
        <end position="688"/>
    </location>
</feature>
<dbReference type="PROSITE" id="PS00842">
    <property type="entry name" value="XPG_2"/>
    <property type="match status" value="1"/>
</dbReference>
<keyword evidence="17" id="KW-1185">Reference proteome</keyword>
<protein>
    <recommendedName>
        <fullName evidence="15">HMG box domain-containing protein</fullName>
    </recommendedName>
</protein>
<dbReference type="Pfam" id="PF09011">
    <property type="entry name" value="HMG_box_2"/>
    <property type="match status" value="1"/>
</dbReference>
<dbReference type="CDD" id="cd09868">
    <property type="entry name" value="PIN_XPG_RAD2"/>
    <property type="match status" value="2"/>
</dbReference>
<name>A0AB34KBQ0_PRYPA</name>
<dbReference type="Pfam" id="PF00752">
    <property type="entry name" value="XPG_N"/>
    <property type="match status" value="1"/>
</dbReference>
<feature type="compositionally biased region" description="Low complexity" evidence="14">
    <location>
        <begin position="778"/>
        <end position="795"/>
    </location>
</feature>
<dbReference type="PANTHER" id="PTHR16171">
    <property type="entry name" value="DNA REPAIR PROTEIN COMPLEMENTING XP-G CELLS-RELATED"/>
    <property type="match status" value="1"/>
</dbReference>
<evidence type="ECO:0000256" key="12">
    <source>
        <dbReference type="ARBA" id="ARBA00038112"/>
    </source>
</evidence>
<feature type="compositionally biased region" description="Polar residues" evidence="14">
    <location>
        <begin position="512"/>
        <end position="525"/>
    </location>
</feature>
<evidence type="ECO:0000256" key="14">
    <source>
        <dbReference type="SAM" id="MobiDB-lite"/>
    </source>
</evidence>
<dbReference type="Gene3D" id="1.10.150.20">
    <property type="entry name" value="5' to 3' exonuclease, C-terminal subdomain"/>
    <property type="match status" value="1"/>
</dbReference>
<comment type="similarity">
    <text evidence="3">Belongs to the XPG/RAD2 endonuclease family. XPG subfamily.</text>
</comment>
<dbReference type="PROSITE" id="PS50118">
    <property type="entry name" value="HMG_BOX_2"/>
    <property type="match status" value="1"/>
</dbReference>
<dbReference type="PROSITE" id="PS50330">
    <property type="entry name" value="UIM"/>
    <property type="match status" value="1"/>
</dbReference>
<dbReference type="Gene3D" id="1.10.30.10">
    <property type="entry name" value="High mobility group box domain"/>
    <property type="match status" value="1"/>
</dbReference>